<comment type="caution">
    <text evidence="1">The sequence shown here is derived from an EMBL/GenBank/DDBJ whole genome shotgun (WGS) entry which is preliminary data.</text>
</comment>
<protein>
    <submittedName>
        <fullName evidence="1">Uncharacterized protein</fullName>
    </submittedName>
</protein>
<dbReference type="Proteomes" id="UP000309997">
    <property type="component" value="Unassembled WGS sequence"/>
</dbReference>
<gene>
    <name evidence="1" type="ORF">D5086_009973</name>
</gene>
<sequence>MESTIHCSINDIPKGILCEDIAMANTPLPLCTSRTTHHPVLSDIILKETLIWRLKLLQSAAAYANSRLHAVRAESLVLAGGNDNLLPSRDEAYRLKSSLKNCKVRCFKDNGHSMLMTPFELFQINRPFRFGTCPAVFSTLDDGKIVRGLAGVPDEGPVLFIGYHLLMGFEIYSLVEEFMREKNIVVRGIAHPFLFSEVMEGLFTGFSCQFWESSEIVAVSIRKCFFDKITMPATWSPLLSPAQQRPLIAFKGTS</sequence>
<reference evidence="1 2" key="1">
    <citation type="journal article" date="2024" name="Plant Biotechnol. J.">
        <title>Genome and CRISPR/Cas9 system of a widespread forest tree (Populus alba) in the world.</title>
        <authorList>
            <person name="Liu Y.J."/>
            <person name="Jiang P.F."/>
            <person name="Han X.M."/>
            <person name="Li X.Y."/>
            <person name="Wang H.M."/>
            <person name="Wang Y.J."/>
            <person name="Wang X.X."/>
            <person name="Zeng Q.Y."/>
        </authorList>
    </citation>
    <scope>NUCLEOTIDE SEQUENCE [LARGE SCALE GENOMIC DNA]</scope>
    <source>
        <strain evidence="2">cv. PAL-ZL1</strain>
    </source>
</reference>
<keyword evidence="2" id="KW-1185">Reference proteome</keyword>
<evidence type="ECO:0000313" key="1">
    <source>
        <dbReference type="EMBL" id="KAL3591333.1"/>
    </source>
</evidence>
<organism evidence="1 2">
    <name type="scientific">Populus alba</name>
    <name type="common">White poplar</name>
    <dbReference type="NCBI Taxonomy" id="43335"/>
    <lineage>
        <taxon>Eukaryota</taxon>
        <taxon>Viridiplantae</taxon>
        <taxon>Streptophyta</taxon>
        <taxon>Embryophyta</taxon>
        <taxon>Tracheophyta</taxon>
        <taxon>Spermatophyta</taxon>
        <taxon>Magnoliopsida</taxon>
        <taxon>eudicotyledons</taxon>
        <taxon>Gunneridae</taxon>
        <taxon>Pentapetalae</taxon>
        <taxon>rosids</taxon>
        <taxon>fabids</taxon>
        <taxon>Malpighiales</taxon>
        <taxon>Salicaceae</taxon>
        <taxon>Saliceae</taxon>
        <taxon>Populus</taxon>
    </lineage>
</organism>
<accession>A0ACC4C9R8</accession>
<proteinExistence type="predicted"/>
<name>A0ACC4C9R8_POPAL</name>
<evidence type="ECO:0000313" key="2">
    <source>
        <dbReference type="Proteomes" id="UP000309997"/>
    </source>
</evidence>
<dbReference type="EMBL" id="RCHU02000005">
    <property type="protein sequence ID" value="KAL3591333.1"/>
    <property type="molecule type" value="Genomic_DNA"/>
</dbReference>